<sequence length="158" mass="17658">MVQSESVKNKEDVVFGKGDFVLYKNNSSEKRQGHQGKTFMRKKVAEAKGQEPATICIGNNNNNSQRKRVGSQLSTTSGIDGEGIIPITAFLDLLIIQELIMDSFHGVLLEKNQMEMPILKVATSLYTTMNLSTIFWHHISVATQHLGRGRGKQANRKR</sequence>
<evidence type="ECO:0000313" key="1">
    <source>
        <dbReference type="Proteomes" id="UP000887563"/>
    </source>
</evidence>
<keyword evidence="1" id="KW-1185">Reference proteome</keyword>
<protein>
    <submittedName>
        <fullName evidence="2">Uncharacterized protein</fullName>
    </submittedName>
</protein>
<evidence type="ECO:0000313" key="2">
    <source>
        <dbReference type="WBParaSite" id="Minc3s00008g00520"/>
    </source>
</evidence>
<accession>A0A914KGR1</accession>
<dbReference type="Proteomes" id="UP000887563">
    <property type="component" value="Unplaced"/>
</dbReference>
<dbReference type="WBParaSite" id="Minc3s00008g00520">
    <property type="protein sequence ID" value="Minc3s00008g00520"/>
    <property type="gene ID" value="Minc3s00008g00520"/>
</dbReference>
<dbReference type="AlphaFoldDB" id="A0A914KGR1"/>
<reference evidence="2" key="1">
    <citation type="submission" date="2022-11" db="UniProtKB">
        <authorList>
            <consortium name="WormBaseParasite"/>
        </authorList>
    </citation>
    <scope>IDENTIFICATION</scope>
</reference>
<name>A0A914KGR1_MELIC</name>
<organism evidence="1 2">
    <name type="scientific">Meloidogyne incognita</name>
    <name type="common">Southern root-knot nematode worm</name>
    <name type="synonym">Oxyuris incognita</name>
    <dbReference type="NCBI Taxonomy" id="6306"/>
    <lineage>
        <taxon>Eukaryota</taxon>
        <taxon>Metazoa</taxon>
        <taxon>Ecdysozoa</taxon>
        <taxon>Nematoda</taxon>
        <taxon>Chromadorea</taxon>
        <taxon>Rhabditida</taxon>
        <taxon>Tylenchina</taxon>
        <taxon>Tylenchomorpha</taxon>
        <taxon>Tylenchoidea</taxon>
        <taxon>Meloidogynidae</taxon>
        <taxon>Meloidogyninae</taxon>
        <taxon>Meloidogyne</taxon>
        <taxon>Meloidogyne incognita group</taxon>
    </lineage>
</organism>
<proteinExistence type="predicted"/>